<evidence type="ECO:0000256" key="2">
    <source>
        <dbReference type="ARBA" id="ARBA00001089"/>
    </source>
</evidence>
<dbReference type="Proteomes" id="UP001519295">
    <property type="component" value="Unassembled WGS sequence"/>
</dbReference>
<name>A0ABS4VVM3_9PSEU</name>
<dbReference type="EC" id="3.4.19.13" evidence="4"/>
<comment type="caution">
    <text evidence="5">The sequence shown here is derived from an EMBL/GenBank/DDBJ whole genome shotgun (WGS) entry which is preliminary data.</text>
</comment>
<comment type="catalytic activity">
    <reaction evidence="2 4">
        <text>glutathione + H2O = L-cysteinylglycine + L-glutamate</text>
        <dbReference type="Rhea" id="RHEA:28807"/>
        <dbReference type="ChEBI" id="CHEBI:15377"/>
        <dbReference type="ChEBI" id="CHEBI:29985"/>
        <dbReference type="ChEBI" id="CHEBI:57925"/>
        <dbReference type="ChEBI" id="CHEBI:61694"/>
        <dbReference type="EC" id="3.4.19.13"/>
    </reaction>
</comment>
<dbReference type="PANTHER" id="PTHR43881:SF1">
    <property type="entry name" value="GAMMA-GLUTAMYLTRANSPEPTIDASE (AFU_ORTHOLOGUE AFUA_4G13580)"/>
    <property type="match status" value="1"/>
</dbReference>
<dbReference type="InterPro" id="IPR000101">
    <property type="entry name" value="GGT_peptidase"/>
</dbReference>
<keyword evidence="6" id="KW-1185">Reference proteome</keyword>
<dbReference type="EMBL" id="JAGINU010000001">
    <property type="protein sequence ID" value="MBP2367969.1"/>
    <property type="molecule type" value="Genomic_DNA"/>
</dbReference>
<dbReference type="Pfam" id="PF01019">
    <property type="entry name" value="G_glu_transpept"/>
    <property type="match status" value="1"/>
</dbReference>
<evidence type="ECO:0000256" key="4">
    <source>
        <dbReference type="RuleBase" id="RU368036"/>
    </source>
</evidence>
<dbReference type="PRINTS" id="PR01210">
    <property type="entry name" value="GGTRANSPTASE"/>
</dbReference>
<comment type="catalytic activity">
    <reaction evidence="3 4">
        <text>an N-terminal (5-L-glutamyl)-[peptide] + an alpha-amino acid = 5-L-glutamyl amino acid + an N-terminal L-alpha-aminoacyl-[peptide]</text>
        <dbReference type="Rhea" id="RHEA:23904"/>
        <dbReference type="Rhea" id="RHEA-COMP:9780"/>
        <dbReference type="Rhea" id="RHEA-COMP:9795"/>
        <dbReference type="ChEBI" id="CHEBI:77644"/>
        <dbReference type="ChEBI" id="CHEBI:78597"/>
        <dbReference type="ChEBI" id="CHEBI:78599"/>
        <dbReference type="ChEBI" id="CHEBI:78608"/>
        <dbReference type="EC" id="2.3.2.2"/>
    </reaction>
</comment>
<dbReference type="GO" id="GO:0036374">
    <property type="term" value="F:glutathione hydrolase activity"/>
    <property type="evidence" value="ECO:0007669"/>
    <property type="project" value="UniProtKB-EC"/>
</dbReference>
<evidence type="ECO:0000256" key="3">
    <source>
        <dbReference type="ARBA" id="ARBA00047417"/>
    </source>
</evidence>
<dbReference type="GO" id="GO:0103068">
    <property type="term" value="F:leukotriene C4 gamma-glutamyl transferase activity"/>
    <property type="evidence" value="ECO:0007669"/>
    <property type="project" value="UniProtKB-EC"/>
</dbReference>
<dbReference type="EC" id="2.3.2.2" evidence="4"/>
<keyword evidence="4 5" id="KW-0012">Acyltransferase</keyword>
<evidence type="ECO:0000313" key="6">
    <source>
        <dbReference type="Proteomes" id="UP001519295"/>
    </source>
</evidence>
<keyword evidence="4" id="KW-0865">Zymogen</keyword>
<evidence type="ECO:0000256" key="1">
    <source>
        <dbReference type="ARBA" id="ARBA00001049"/>
    </source>
</evidence>
<evidence type="ECO:0000313" key="5">
    <source>
        <dbReference type="EMBL" id="MBP2367969.1"/>
    </source>
</evidence>
<sequence>MTRTTRPLAMACNGMVSSPHYLASTAGLQVLQEGGSAVDAAVAVNATLGVVYPHMTGPGGDAFWLIHDAESGQVHGLNGSGRAIAAATREHYRSLGHHQEIPSRGPLAVVTVPGAVDSWCTAHEQYGRLPFERLLQPAINYATSGFAVCDGHASCTRDVADVLRAHSTTSSSMLPGGRAPLAGDLLALPHLAETLRTVAEKGRAGFYEGPVAAEIAAAVQRAGGLVTAEDLAGHRSDWTEPISTTYRGYTCYQHPPNSQGFAHLMILNILENFDVAGMDHLGPEYIHLLVEATKLAFADRDRYLTDPEFGDIPLEQLLSKDYAAELSTRVGSTADLPLAAAPRLGGDTTCSVVVDSDGNAASVIQSLYHEFGSGFVGGETGVLLQNRGSFFSLDDEHPNRLEPGKRTFHTLMPGMLLRDGKPDLVYGTMGGEGQPQTSTALVTRIVDAGCDVQTAIDSPRWLYGRTWGDSRQDLRVESRFPATTEDGLVDRGHPVRVVEPFDDAMGHAQAIRIGEQVLAGGADPRGEGLALGW</sequence>
<dbReference type="Gene3D" id="3.60.20.40">
    <property type="match status" value="1"/>
</dbReference>
<comment type="pathway">
    <text evidence="4">Sulfur metabolism; glutathione metabolism.</text>
</comment>
<comment type="PTM">
    <text evidence="4">Cleaved by autocatalysis into a large and a small subunit.</text>
</comment>
<protein>
    <recommendedName>
        <fullName evidence="4">Glutathione hydrolase proenzyme</fullName>
        <ecNumber evidence="4">2.3.2.2</ecNumber>
        <ecNumber evidence="4">3.4.19.13</ecNumber>
    </recommendedName>
    <component>
        <recommendedName>
            <fullName evidence="4">Glutathione hydrolase large chain</fullName>
        </recommendedName>
    </component>
    <component>
        <recommendedName>
            <fullName evidence="4">Glutathione hydrolase small chain</fullName>
        </recommendedName>
    </component>
</protein>
<dbReference type="InterPro" id="IPR029055">
    <property type="entry name" value="Ntn_hydrolases_N"/>
</dbReference>
<dbReference type="InterPro" id="IPR043137">
    <property type="entry name" value="GGT_ssub_C"/>
</dbReference>
<gene>
    <name evidence="5" type="ORF">JOF36_003665</name>
</gene>
<dbReference type="NCBIfam" id="TIGR00066">
    <property type="entry name" value="g_glut_trans"/>
    <property type="match status" value="1"/>
</dbReference>
<dbReference type="SUPFAM" id="SSF56235">
    <property type="entry name" value="N-terminal nucleophile aminohydrolases (Ntn hydrolases)"/>
    <property type="match status" value="1"/>
</dbReference>
<dbReference type="InterPro" id="IPR043138">
    <property type="entry name" value="GGT_lsub"/>
</dbReference>
<dbReference type="PANTHER" id="PTHR43881">
    <property type="entry name" value="GAMMA-GLUTAMYLTRANSPEPTIDASE (AFU_ORTHOLOGUE AFUA_4G13580)"/>
    <property type="match status" value="1"/>
</dbReference>
<dbReference type="RefSeq" id="WP_245350891.1">
    <property type="nucleotide sequence ID" value="NZ_JAGINU010000001.1"/>
</dbReference>
<comment type="similarity">
    <text evidence="4">Belongs to the gamma-glutamyltransferase family.</text>
</comment>
<comment type="subunit">
    <text evidence="4">This enzyme consists of two polypeptide chains, which are synthesized in precursor form from a single polypeptide.</text>
</comment>
<organism evidence="5 6">
    <name type="scientific">Pseudonocardia parietis</name>
    <dbReference type="NCBI Taxonomy" id="570936"/>
    <lineage>
        <taxon>Bacteria</taxon>
        <taxon>Bacillati</taxon>
        <taxon>Actinomycetota</taxon>
        <taxon>Actinomycetes</taxon>
        <taxon>Pseudonocardiales</taxon>
        <taxon>Pseudonocardiaceae</taxon>
        <taxon>Pseudonocardia</taxon>
    </lineage>
</organism>
<dbReference type="InterPro" id="IPR052896">
    <property type="entry name" value="GGT-like_enzyme"/>
</dbReference>
<comment type="catalytic activity">
    <reaction evidence="1 4">
        <text>an S-substituted glutathione + H2O = an S-substituted L-cysteinylglycine + L-glutamate</text>
        <dbReference type="Rhea" id="RHEA:59468"/>
        <dbReference type="ChEBI" id="CHEBI:15377"/>
        <dbReference type="ChEBI" id="CHEBI:29985"/>
        <dbReference type="ChEBI" id="CHEBI:90779"/>
        <dbReference type="ChEBI" id="CHEBI:143103"/>
        <dbReference type="EC" id="3.4.19.13"/>
    </reaction>
</comment>
<keyword evidence="4 5" id="KW-0378">Hydrolase</keyword>
<proteinExistence type="inferred from homology"/>
<accession>A0ABS4VVM3</accession>
<reference evidence="5 6" key="1">
    <citation type="submission" date="2021-03" db="EMBL/GenBank/DDBJ databases">
        <title>Sequencing the genomes of 1000 actinobacteria strains.</title>
        <authorList>
            <person name="Klenk H.-P."/>
        </authorList>
    </citation>
    <scope>NUCLEOTIDE SEQUENCE [LARGE SCALE GENOMIC DNA]</scope>
    <source>
        <strain evidence="5 6">DSM 45256</strain>
    </source>
</reference>
<keyword evidence="4 5" id="KW-0808">Transferase</keyword>
<dbReference type="Gene3D" id="1.10.246.130">
    <property type="match status" value="1"/>
</dbReference>
<keyword evidence="4" id="KW-0317">Glutathione biosynthesis</keyword>